<dbReference type="Proteomes" id="UP001523369">
    <property type="component" value="Unassembled WGS sequence"/>
</dbReference>
<evidence type="ECO:0000313" key="1">
    <source>
        <dbReference type="EMBL" id="MCO8271856.1"/>
    </source>
</evidence>
<accession>A0ABT1DQ40</accession>
<sequence>MTDVLVTLLLFAVGPVLLAEALLARYEVLAYQAGWHRPPIAGPDGMAYARGAGPDRPPTAYLVYLDGIGKRRFRDSRDSGRLVQAVVDRAPGVRVLGQVLPYSPMVSPLAERPGWRWLRRHAGVLLFVHNAMQVFIAADRRYRPMYNHAVGDQIAAQLRLAGYREDSGIPVVLAGYSGGAQLATGAVTPLHNRLRAPIHVILLGGFHSGTNDLSQVARVDRITGSGDRVERVGSWIFPRRWPVWRRSAWNRARRAGLVTDHRFAGWTHVGPRGYLSDAHLESTITEVLAIIGAITPPSGPVPTVPATVPERPRS</sequence>
<name>A0ABT1DQ40_9ACTN</name>
<dbReference type="EMBL" id="JAMYJR010000013">
    <property type="protein sequence ID" value="MCO8271856.1"/>
    <property type="molecule type" value="Genomic_DNA"/>
</dbReference>
<dbReference type="InterPro" id="IPR029058">
    <property type="entry name" value="AB_hydrolase_fold"/>
</dbReference>
<evidence type="ECO:0000313" key="2">
    <source>
        <dbReference type="Proteomes" id="UP001523369"/>
    </source>
</evidence>
<gene>
    <name evidence="1" type="ORF">M1L60_14755</name>
</gene>
<comment type="caution">
    <text evidence="1">The sequence shown here is derived from an EMBL/GenBank/DDBJ whole genome shotgun (WGS) entry which is preliminary data.</text>
</comment>
<keyword evidence="2" id="KW-1185">Reference proteome</keyword>
<proteinExistence type="predicted"/>
<reference evidence="1 2" key="1">
    <citation type="submission" date="2022-06" db="EMBL/GenBank/DDBJ databases">
        <title>New Species of the Genus Actinoplanes, ActinopZanes ferrugineus.</title>
        <authorList>
            <person name="Ding P."/>
        </authorList>
    </citation>
    <scope>NUCLEOTIDE SEQUENCE [LARGE SCALE GENOMIC DNA]</scope>
    <source>
        <strain evidence="1 2">TRM88003</strain>
    </source>
</reference>
<dbReference type="RefSeq" id="WP_253237973.1">
    <property type="nucleotide sequence ID" value="NZ_JAMYJR010000013.1"/>
</dbReference>
<dbReference type="SUPFAM" id="SSF53474">
    <property type="entry name" value="alpha/beta-Hydrolases"/>
    <property type="match status" value="1"/>
</dbReference>
<protein>
    <submittedName>
        <fullName evidence="1">Uncharacterized protein</fullName>
    </submittedName>
</protein>
<organism evidence="1 2">
    <name type="scientific">Paractinoplanes aksuensis</name>
    <dbReference type="NCBI Taxonomy" id="2939490"/>
    <lineage>
        <taxon>Bacteria</taxon>
        <taxon>Bacillati</taxon>
        <taxon>Actinomycetota</taxon>
        <taxon>Actinomycetes</taxon>
        <taxon>Micromonosporales</taxon>
        <taxon>Micromonosporaceae</taxon>
        <taxon>Paractinoplanes</taxon>
    </lineage>
</organism>